<protein>
    <submittedName>
        <fullName evidence="3">Uncharacterized protein</fullName>
    </submittedName>
</protein>
<dbReference type="PANTHER" id="PTHR44943:SF8">
    <property type="entry name" value="TPR REPEAT-CONTAINING PROTEIN MJ0263"/>
    <property type="match status" value="1"/>
</dbReference>
<sequence>MKRLLLLMVLLTTVCFSFAQVKNVKEAKSAAGGTTPDFKKAEDLIGKALIDPTTKDDPNTWNIAGYVQKKINEKEMENAYLKKSYDTLKSYNSILNMYHYFLKCDDLAQIPDAKGKIKNKFRKDNLVQLLIERPNLINGGIIYFNKSNDKKALEFFATYIDAASHPMFESQNFLVMDTIIPQVAYFASLAAMRMEDYPSIIKYALYGEDDQETGKLVLEYLAIAYKAQNDTIQWIDVLQKGAKKHPDHPFFYGHLIDYYSNHSQYEEAMKIADDMLKIYPMNAFYLYVKGYLCHNTKDYDNAIEFYKKTIEVNADYAEAYSNLGLIYCLKAQEYTEQSTTVDIKSTQYKEEQAIIKKFYEEAKPYYEKARLLKPDQTELWLQGLYRIYYNLNMGKEFDEIEKLM</sequence>
<name>A0A5J4SJA7_9ZZZZ</name>
<evidence type="ECO:0000256" key="1">
    <source>
        <dbReference type="ARBA" id="ARBA00022737"/>
    </source>
</evidence>
<dbReference type="InterPro" id="IPR051685">
    <property type="entry name" value="Ycf3/AcsC/BcsC/TPR_MFPF"/>
</dbReference>
<dbReference type="PROSITE" id="PS50005">
    <property type="entry name" value="TPR"/>
    <property type="match status" value="1"/>
</dbReference>
<gene>
    <name evidence="3" type="ORF">EZS27_007052</name>
</gene>
<dbReference type="InterPro" id="IPR019734">
    <property type="entry name" value="TPR_rpt"/>
</dbReference>
<keyword evidence="2" id="KW-0802">TPR repeat</keyword>
<keyword evidence="1" id="KW-0677">Repeat</keyword>
<proteinExistence type="predicted"/>
<dbReference type="Gene3D" id="1.25.40.10">
    <property type="entry name" value="Tetratricopeptide repeat domain"/>
    <property type="match status" value="1"/>
</dbReference>
<dbReference type="AlphaFoldDB" id="A0A5J4SJA7"/>
<dbReference type="Pfam" id="PF13414">
    <property type="entry name" value="TPR_11"/>
    <property type="match status" value="1"/>
</dbReference>
<dbReference type="SUPFAM" id="SSF48439">
    <property type="entry name" value="Protein prenylyltransferase"/>
    <property type="match status" value="1"/>
</dbReference>
<dbReference type="PANTHER" id="PTHR44943">
    <property type="entry name" value="CELLULOSE SYNTHASE OPERON PROTEIN C"/>
    <property type="match status" value="1"/>
</dbReference>
<organism evidence="3">
    <name type="scientific">termite gut metagenome</name>
    <dbReference type="NCBI Taxonomy" id="433724"/>
    <lineage>
        <taxon>unclassified sequences</taxon>
        <taxon>metagenomes</taxon>
        <taxon>organismal metagenomes</taxon>
    </lineage>
</organism>
<evidence type="ECO:0000256" key="2">
    <source>
        <dbReference type="ARBA" id="ARBA00022803"/>
    </source>
</evidence>
<dbReference type="SMART" id="SM00028">
    <property type="entry name" value="TPR"/>
    <property type="match status" value="2"/>
</dbReference>
<accession>A0A5J4SJA7</accession>
<reference evidence="3" key="1">
    <citation type="submission" date="2019-03" db="EMBL/GenBank/DDBJ databases">
        <title>Single cell metagenomics reveals metabolic interactions within the superorganism composed of flagellate Streblomastix strix and complex community of Bacteroidetes bacteria on its surface.</title>
        <authorList>
            <person name="Treitli S.C."/>
            <person name="Kolisko M."/>
            <person name="Husnik F."/>
            <person name="Keeling P."/>
            <person name="Hampl V."/>
        </authorList>
    </citation>
    <scope>NUCLEOTIDE SEQUENCE</scope>
    <source>
        <strain evidence="3">STM</strain>
    </source>
</reference>
<dbReference type="EMBL" id="SNRY01000173">
    <property type="protein sequence ID" value="KAA6345373.1"/>
    <property type="molecule type" value="Genomic_DNA"/>
</dbReference>
<comment type="caution">
    <text evidence="3">The sequence shown here is derived from an EMBL/GenBank/DDBJ whole genome shotgun (WGS) entry which is preliminary data.</text>
</comment>
<evidence type="ECO:0000313" key="3">
    <source>
        <dbReference type="EMBL" id="KAA6345373.1"/>
    </source>
</evidence>
<dbReference type="InterPro" id="IPR011990">
    <property type="entry name" value="TPR-like_helical_dom_sf"/>
</dbReference>